<dbReference type="GO" id="GO:0043565">
    <property type="term" value="F:sequence-specific DNA binding"/>
    <property type="evidence" value="ECO:0007669"/>
    <property type="project" value="InterPro"/>
</dbReference>
<dbReference type="PROSITE" id="PS00688">
    <property type="entry name" value="SIGMA54_INTERACT_3"/>
    <property type="match status" value="1"/>
</dbReference>
<keyword evidence="3" id="KW-0067">ATP-binding</keyword>
<keyword evidence="5" id="KW-0805">Transcription regulation</keyword>
<keyword evidence="2" id="KW-0547">Nucleotide-binding</keyword>
<dbReference type="InterPro" id="IPR025662">
    <property type="entry name" value="Sigma_54_int_dom_ATP-bd_1"/>
</dbReference>
<gene>
    <name evidence="10" type="ORF">FIL88_07110</name>
</gene>
<dbReference type="PROSITE" id="PS50045">
    <property type="entry name" value="SIGMA54_INTERACT_4"/>
    <property type="match status" value="1"/>
</dbReference>
<dbReference type="SUPFAM" id="SSF52172">
    <property type="entry name" value="CheY-like"/>
    <property type="match status" value="1"/>
</dbReference>
<dbReference type="AlphaFoldDB" id="A0A545SWI6"/>
<dbReference type="Pfam" id="PF25601">
    <property type="entry name" value="AAA_lid_14"/>
    <property type="match status" value="1"/>
</dbReference>
<dbReference type="InterPro" id="IPR003593">
    <property type="entry name" value="AAA+_ATPase"/>
</dbReference>
<dbReference type="FunFam" id="3.40.50.300:FF:001812">
    <property type="entry name" value="C4-dicarboxylate transport transcriptional regulatory protein DctD"/>
    <property type="match status" value="1"/>
</dbReference>
<organism evidence="10 11">
    <name type="scientific">Aliiroseovarius halocynthiae</name>
    <dbReference type="NCBI Taxonomy" id="985055"/>
    <lineage>
        <taxon>Bacteria</taxon>
        <taxon>Pseudomonadati</taxon>
        <taxon>Pseudomonadota</taxon>
        <taxon>Alphaproteobacteria</taxon>
        <taxon>Rhodobacterales</taxon>
        <taxon>Paracoccaceae</taxon>
        <taxon>Aliiroseovarius</taxon>
    </lineage>
</organism>
<keyword evidence="11" id="KW-1185">Reference proteome</keyword>
<dbReference type="InterPro" id="IPR027417">
    <property type="entry name" value="P-loop_NTPase"/>
</dbReference>
<reference evidence="10 11" key="1">
    <citation type="submission" date="2019-06" db="EMBL/GenBank/DDBJ databases">
        <title>A novel species of marine bacteria.</title>
        <authorList>
            <person name="Wang Y."/>
        </authorList>
    </citation>
    <scope>NUCLEOTIDE SEQUENCE [LARGE SCALE GENOMIC DNA]</scope>
    <source>
        <strain evidence="10 11">MA1-10</strain>
    </source>
</reference>
<dbReference type="Pfam" id="PF02954">
    <property type="entry name" value="HTH_8"/>
    <property type="match status" value="1"/>
</dbReference>
<dbReference type="SUPFAM" id="SSF52540">
    <property type="entry name" value="P-loop containing nucleoside triphosphate hydrolases"/>
    <property type="match status" value="1"/>
</dbReference>
<dbReference type="Gene3D" id="3.40.50.300">
    <property type="entry name" value="P-loop containing nucleotide triphosphate hydrolases"/>
    <property type="match status" value="1"/>
</dbReference>
<dbReference type="Gene3D" id="3.40.50.2300">
    <property type="match status" value="1"/>
</dbReference>
<dbReference type="InterPro" id="IPR002197">
    <property type="entry name" value="HTH_Fis"/>
</dbReference>
<dbReference type="SUPFAM" id="SSF46689">
    <property type="entry name" value="Homeodomain-like"/>
    <property type="match status" value="1"/>
</dbReference>
<dbReference type="GO" id="GO:0005524">
    <property type="term" value="F:ATP binding"/>
    <property type="evidence" value="ECO:0007669"/>
    <property type="project" value="UniProtKB-KW"/>
</dbReference>
<evidence type="ECO:0000313" key="10">
    <source>
        <dbReference type="EMBL" id="TQV69314.1"/>
    </source>
</evidence>
<dbReference type="InterPro" id="IPR025944">
    <property type="entry name" value="Sigma_54_int_dom_CS"/>
</dbReference>
<keyword evidence="6" id="KW-0804">Transcription</keyword>
<protein>
    <submittedName>
        <fullName evidence="10">Sigma-54-dependent Fis family transcriptional regulator</fullName>
    </submittedName>
</protein>
<dbReference type="InterPro" id="IPR011006">
    <property type="entry name" value="CheY-like_superfamily"/>
</dbReference>
<name>A0A545SWI6_9RHOB</name>
<dbReference type="InterPro" id="IPR009057">
    <property type="entry name" value="Homeodomain-like_sf"/>
</dbReference>
<feature type="domain" description="Response regulatory" evidence="9">
    <location>
        <begin position="6"/>
        <end position="120"/>
    </location>
</feature>
<dbReference type="PANTHER" id="PTHR32071:SF57">
    <property type="entry name" value="C4-DICARBOXYLATE TRANSPORT TRANSCRIPTIONAL REGULATORY PROTEIN DCTD"/>
    <property type="match status" value="1"/>
</dbReference>
<feature type="modified residue" description="4-aspartylphosphate" evidence="7">
    <location>
        <position position="55"/>
    </location>
</feature>
<dbReference type="Pfam" id="PF00158">
    <property type="entry name" value="Sigma54_activat"/>
    <property type="match status" value="1"/>
</dbReference>
<dbReference type="InterPro" id="IPR058031">
    <property type="entry name" value="AAA_lid_NorR"/>
</dbReference>
<proteinExistence type="predicted"/>
<dbReference type="Gene3D" id="1.10.8.60">
    <property type="match status" value="1"/>
</dbReference>
<dbReference type="PANTHER" id="PTHR32071">
    <property type="entry name" value="TRANSCRIPTIONAL REGULATORY PROTEIN"/>
    <property type="match status" value="1"/>
</dbReference>
<dbReference type="GO" id="GO:0006355">
    <property type="term" value="P:regulation of DNA-templated transcription"/>
    <property type="evidence" value="ECO:0007669"/>
    <property type="project" value="InterPro"/>
</dbReference>
<evidence type="ECO:0000256" key="4">
    <source>
        <dbReference type="ARBA" id="ARBA00023012"/>
    </source>
</evidence>
<dbReference type="SMART" id="SM00382">
    <property type="entry name" value="AAA"/>
    <property type="match status" value="1"/>
</dbReference>
<dbReference type="CDD" id="cd00009">
    <property type="entry name" value="AAA"/>
    <property type="match status" value="1"/>
</dbReference>
<dbReference type="FunFam" id="1.10.10.60:FF:000179">
    <property type="entry name" value="Two component, sigma54 specific, transcriptional regulator, Fis family"/>
    <property type="match status" value="1"/>
</dbReference>
<feature type="domain" description="Sigma-54 factor interaction" evidence="8">
    <location>
        <begin position="146"/>
        <end position="360"/>
    </location>
</feature>
<evidence type="ECO:0000256" key="6">
    <source>
        <dbReference type="ARBA" id="ARBA00023163"/>
    </source>
</evidence>
<dbReference type="Proteomes" id="UP000315816">
    <property type="component" value="Unassembled WGS sequence"/>
</dbReference>
<dbReference type="SMART" id="SM00448">
    <property type="entry name" value="REC"/>
    <property type="match status" value="1"/>
</dbReference>
<evidence type="ECO:0000259" key="8">
    <source>
        <dbReference type="PROSITE" id="PS50045"/>
    </source>
</evidence>
<keyword evidence="4" id="KW-0902">Two-component regulatory system</keyword>
<dbReference type="CDD" id="cd17549">
    <property type="entry name" value="REC_DctD-like"/>
    <property type="match status" value="1"/>
</dbReference>
<evidence type="ECO:0000256" key="1">
    <source>
        <dbReference type="ARBA" id="ARBA00022553"/>
    </source>
</evidence>
<evidence type="ECO:0000256" key="2">
    <source>
        <dbReference type="ARBA" id="ARBA00022741"/>
    </source>
</evidence>
<keyword evidence="1 7" id="KW-0597">Phosphoprotein</keyword>
<evidence type="ECO:0000256" key="7">
    <source>
        <dbReference type="PROSITE-ProRule" id="PRU00169"/>
    </source>
</evidence>
<dbReference type="PROSITE" id="PS00675">
    <property type="entry name" value="SIGMA54_INTERACT_1"/>
    <property type="match status" value="1"/>
</dbReference>
<dbReference type="EMBL" id="VICH01000004">
    <property type="protein sequence ID" value="TQV69314.1"/>
    <property type="molecule type" value="Genomic_DNA"/>
</dbReference>
<dbReference type="OrthoDB" id="9802388at2"/>
<sequence>MAQAIKIAIVDDEQDMRQSISQWLSLSGFETDTFPSAEDALKSIGPDYPGIVVSDIRMPGLDGMGFLKKLMSQDSSLPVIMITGHGDVPMAVEAMRVGAYDFLEKPFNPDQLTKLVKTATHKRRMAMDARALRRELGDGSTIMKKLIGASPVMSRLREDILDIGQSDGHVLIEGETGTGKTLVAHALHAVGAKAGKRFVVASCAGVEEDELTRRLFGPIDEGGAIPLVEEARGGTLVLEDIEGMPMGLQARLLTWMNDQGAPAETRVVAICNLQEQGKTCEDCLRPDLYYRLAAMKITLPPLRQRGEDILMLFTVFADQFADEYGCAAPGVSAQEAAQLLQAPWPGNIRQLENIAERAVLQSRRGSGTISSLLMSDHDEVQPVMTTEGKPLKEYVEAFERMLIDNTMRRHKGSIVGVMDELCLPRRTLNEKMAKYGLQRSDYLN</sequence>
<accession>A0A545SWI6</accession>
<evidence type="ECO:0000256" key="5">
    <source>
        <dbReference type="ARBA" id="ARBA00023015"/>
    </source>
</evidence>
<dbReference type="GO" id="GO:0000160">
    <property type="term" value="P:phosphorelay signal transduction system"/>
    <property type="evidence" value="ECO:0007669"/>
    <property type="project" value="UniProtKB-KW"/>
</dbReference>
<evidence type="ECO:0000313" key="11">
    <source>
        <dbReference type="Proteomes" id="UP000315816"/>
    </source>
</evidence>
<dbReference type="PROSITE" id="PS50110">
    <property type="entry name" value="RESPONSE_REGULATORY"/>
    <property type="match status" value="1"/>
</dbReference>
<dbReference type="RefSeq" id="WP_142853064.1">
    <property type="nucleotide sequence ID" value="NZ_FXWW01000001.1"/>
</dbReference>
<comment type="caution">
    <text evidence="10">The sequence shown here is derived from an EMBL/GenBank/DDBJ whole genome shotgun (WGS) entry which is preliminary data.</text>
</comment>
<evidence type="ECO:0000256" key="3">
    <source>
        <dbReference type="ARBA" id="ARBA00022840"/>
    </source>
</evidence>
<dbReference type="FunFam" id="3.40.50.2300:FF:000018">
    <property type="entry name" value="DNA-binding transcriptional regulator NtrC"/>
    <property type="match status" value="1"/>
</dbReference>
<dbReference type="Gene3D" id="1.10.10.60">
    <property type="entry name" value="Homeodomain-like"/>
    <property type="match status" value="1"/>
</dbReference>
<evidence type="ECO:0000259" key="9">
    <source>
        <dbReference type="PROSITE" id="PS50110"/>
    </source>
</evidence>
<dbReference type="InterPro" id="IPR002078">
    <property type="entry name" value="Sigma_54_int"/>
</dbReference>
<dbReference type="Pfam" id="PF00072">
    <property type="entry name" value="Response_reg"/>
    <property type="match status" value="1"/>
</dbReference>
<dbReference type="InterPro" id="IPR001789">
    <property type="entry name" value="Sig_transdc_resp-reg_receiver"/>
</dbReference>